<dbReference type="Gene3D" id="1.25.40.10">
    <property type="entry name" value="Tetratricopeptide repeat domain"/>
    <property type="match status" value="2"/>
</dbReference>
<dbReference type="InterPro" id="IPR019734">
    <property type="entry name" value="TPR_rpt"/>
</dbReference>
<evidence type="ECO:0000256" key="3">
    <source>
        <dbReference type="PROSITE-ProRule" id="PRU00339"/>
    </source>
</evidence>
<dbReference type="SUPFAM" id="SSF48452">
    <property type="entry name" value="TPR-like"/>
    <property type="match status" value="1"/>
</dbReference>
<dbReference type="SMART" id="SM00028">
    <property type="entry name" value="TPR"/>
    <property type="match status" value="5"/>
</dbReference>
<protein>
    <submittedName>
        <fullName evidence="5">Tetratricopeptide repeat protein</fullName>
    </submittedName>
</protein>
<evidence type="ECO:0000256" key="2">
    <source>
        <dbReference type="ARBA" id="ARBA00022803"/>
    </source>
</evidence>
<dbReference type="PANTHER" id="PTHR44943:SF8">
    <property type="entry name" value="TPR REPEAT-CONTAINING PROTEIN MJ0263"/>
    <property type="match status" value="1"/>
</dbReference>
<proteinExistence type="predicted"/>
<feature type="compositionally biased region" description="Basic and acidic residues" evidence="4">
    <location>
        <begin position="362"/>
        <end position="372"/>
    </location>
</feature>
<keyword evidence="6" id="KW-1185">Reference proteome</keyword>
<feature type="compositionally biased region" description="Acidic residues" evidence="4">
    <location>
        <begin position="373"/>
        <end position="384"/>
    </location>
</feature>
<organism evidence="5 6">
    <name type="scientific">Leptospira semungkisensis</name>
    <dbReference type="NCBI Taxonomy" id="2484985"/>
    <lineage>
        <taxon>Bacteria</taxon>
        <taxon>Pseudomonadati</taxon>
        <taxon>Spirochaetota</taxon>
        <taxon>Spirochaetia</taxon>
        <taxon>Leptospirales</taxon>
        <taxon>Leptospiraceae</taxon>
        <taxon>Leptospira</taxon>
    </lineage>
</organism>
<dbReference type="PANTHER" id="PTHR44943">
    <property type="entry name" value="CELLULOSE SYNTHASE OPERON PROTEIN C"/>
    <property type="match status" value="1"/>
</dbReference>
<dbReference type="AlphaFoldDB" id="A0A4R9G6Y0"/>
<evidence type="ECO:0000313" key="5">
    <source>
        <dbReference type="EMBL" id="TGK07366.1"/>
    </source>
</evidence>
<dbReference type="Pfam" id="PF13174">
    <property type="entry name" value="TPR_6"/>
    <property type="match status" value="2"/>
</dbReference>
<evidence type="ECO:0000256" key="4">
    <source>
        <dbReference type="SAM" id="MobiDB-lite"/>
    </source>
</evidence>
<dbReference type="PROSITE" id="PS50005">
    <property type="entry name" value="TPR"/>
    <property type="match status" value="2"/>
</dbReference>
<dbReference type="Proteomes" id="UP000297453">
    <property type="component" value="Unassembled WGS sequence"/>
</dbReference>
<dbReference type="RefSeq" id="WP_135585140.1">
    <property type="nucleotide sequence ID" value="NZ_RQEP01000005.1"/>
</dbReference>
<feature type="repeat" description="TPR" evidence="3">
    <location>
        <begin position="152"/>
        <end position="185"/>
    </location>
</feature>
<evidence type="ECO:0000256" key="1">
    <source>
        <dbReference type="ARBA" id="ARBA00022737"/>
    </source>
</evidence>
<keyword evidence="1" id="KW-0677">Repeat</keyword>
<feature type="repeat" description="TPR" evidence="3">
    <location>
        <begin position="304"/>
        <end position="337"/>
    </location>
</feature>
<sequence length="384" mass="43735">MNRSIILVTGFLFVCAGLLTGIYTAVIQDNDSSNRTILEKVREGEEFLKHSNPKSADKALDIFAELSSKDVGSDLSFRIQYDLGAALDKTGDKMRALGIFRELNQKEGLSREEKAKVAYGLGNLLLLLNRDEEGKGHLEEVLRTSSDNKLRSNALSAIADYYMKKGNYDQSRKNYVLALQEDPENVKARVRWGKSLRRMGKDWSAYDVYEDYVQSDAYFDPDKIAVDKEFRSGLLEKGRQLYVHKQYYNAIETLKKALDIGVSESAREQAWYYIAESYDALGKPETAIQYLNKILENSDGTMDQTAIFRKGTIYFRSGQYEKAASVFHDAADRNPDSPIGKKALTWRKEALDQIEDDLKYKDSDSAKAKPSNDEDDRLDDDWKY</sequence>
<reference evidence="5" key="1">
    <citation type="journal article" date="2019" name="PLoS Negl. Trop. Dis.">
        <title>Revisiting the worldwide diversity of Leptospira species in the environment.</title>
        <authorList>
            <person name="Vincent A.T."/>
            <person name="Schiettekatte O."/>
            <person name="Bourhy P."/>
            <person name="Veyrier F.J."/>
            <person name="Picardeau M."/>
        </authorList>
    </citation>
    <scope>NUCLEOTIDE SEQUENCE [LARGE SCALE GENOMIC DNA]</scope>
    <source>
        <strain evidence="5">SSS9</strain>
    </source>
</reference>
<evidence type="ECO:0000313" key="6">
    <source>
        <dbReference type="Proteomes" id="UP000297453"/>
    </source>
</evidence>
<comment type="caution">
    <text evidence="5">The sequence shown here is derived from an EMBL/GenBank/DDBJ whole genome shotgun (WGS) entry which is preliminary data.</text>
</comment>
<dbReference type="InterPro" id="IPR011990">
    <property type="entry name" value="TPR-like_helical_dom_sf"/>
</dbReference>
<keyword evidence="2 3" id="KW-0802">TPR repeat</keyword>
<dbReference type="EMBL" id="RQEP01000005">
    <property type="protein sequence ID" value="TGK07366.1"/>
    <property type="molecule type" value="Genomic_DNA"/>
</dbReference>
<dbReference type="InterPro" id="IPR051685">
    <property type="entry name" value="Ycf3/AcsC/BcsC/TPR_MFPF"/>
</dbReference>
<dbReference type="OrthoDB" id="341885at2"/>
<dbReference type="Pfam" id="PF13181">
    <property type="entry name" value="TPR_8"/>
    <property type="match status" value="1"/>
</dbReference>
<accession>A0A4R9G6Y0</accession>
<feature type="region of interest" description="Disordered" evidence="4">
    <location>
        <begin position="362"/>
        <end position="384"/>
    </location>
</feature>
<gene>
    <name evidence="5" type="ORF">EHO59_04470</name>
</gene>
<name>A0A4R9G6Y0_9LEPT</name>